<dbReference type="VEuPathDB" id="FungiDB:CJJ07_004540"/>
<dbReference type="GO" id="GO:0000214">
    <property type="term" value="C:tRNA-intron endonuclease complex"/>
    <property type="evidence" value="ECO:0007669"/>
    <property type="project" value="InterPro"/>
</dbReference>
<accession>A0A0L0P584</accession>
<dbReference type="InterPro" id="IPR018593">
    <property type="entry name" value="tRNA-endonuc_su_Sen15"/>
</dbReference>
<dbReference type="GO" id="GO:0000213">
    <property type="term" value="F:tRNA-intron lyase activity"/>
    <property type="evidence" value="ECO:0007669"/>
    <property type="project" value="TreeGrafter"/>
</dbReference>
<evidence type="ECO:0000313" key="4">
    <source>
        <dbReference type="EMBL" id="KNE01474.1"/>
    </source>
</evidence>
<comment type="similarity">
    <text evidence="1">Belongs to the SEN15 family.</text>
</comment>
<dbReference type="GO" id="GO:0000379">
    <property type="term" value="P:tRNA-type intron splice site recognition and cleavage"/>
    <property type="evidence" value="ECO:0007669"/>
    <property type="project" value="InterPro"/>
</dbReference>
<dbReference type="InterPro" id="IPR011856">
    <property type="entry name" value="tRNA_endonuc-like_dom_sf"/>
</dbReference>
<dbReference type="VEuPathDB" id="FungiDB:QG37_01550"/>
<feature type="domain" description="tRNA-splicing endonuclease subunit Sen15" evidence="3">
    <location>
        <begin position="7"/>
        <end position="109"/>
    </location>
</feature>
<dbReference type="GO" id="GO:0003676">
    <property type="term" value="F:nucleic acid binding"/>
    <property type="evidence" value="ECO:0007669"/>
    <property type="project" value="InterPro"/>
</dbReference>
<comment type="caution">
    <text evidence="4">The sequence shown here is derived from an EMBL/GenBank/DDBJ whole genome shotgun (WGS) entry which is preliminary data.</text>
</comment>
<dbReference type="InterPro" id="IPR042777">
    <property type="entry name" value="Sen15_fungi"/>
</dbReference>
<gene>
    <name evidence="4" type="ORF">QG37_01550</name>
</gene>
<dbReference type="PANTHER" id="PTHR28518:SF1">
    <property type="entry name" value="TRNA-SPLICING ENDONUCLEASE SUBUNIT SEN15"/>
    <property type="match status" value="1"/>
</dbReference>
<organism evidence="4 5">
    <name type="scientific">Candidozyma auris</name>
    <name type="common">Yeast</name>
    <name type="synonym">Candida auris</name>
    <dbReference type="NCBI Taxonomy" id="498019"/>
    <lineage>
        <taxon>Eukaryota</taxon>
        <taxon>Fungi</taxon>
        <taxon>Dikarya</taxon>
        <taxon>Ascomycota</taxon>
        <taxon>Saccharomycotina</taxon>
        <taxon>Pichiomycetes</taxon>
        <taxon>Metschnikowiaceae</taxon>
        <taxon>Candidozyma</taxon>
    </lineage>
</organism>
<dbReference type="Pfam" id="PF09631">
    <property type="entry name" value="Sen15"/>
    <property type="match status" value="1"/>
</dbReference>
<dbReference type="Proteomes" id="UP000037122">
    <property type="component" value="Unassembled WGS sequence"/>
</dbReference>
<evidence type="ECO:0000256" key="2">
    <source>
        <dbReference type="ARBA" id="ARBA00022694"/>
    </source>
</evidence>
<dbReference type="AlphaFoldDB" id="A0A0L0P584"/>
<dbReference type="Gene3D" id="3.40.1350.10">
    <property type="match status" value="1"/>
</dbReference>
<evidence type="ECO:0000256" key="1">
    <source>
        <dbReference type="ARBA" id="ARBA00006091"/>
    </source>
</evidence>
<sequence>MSLSQTVQTNLIHYNSWTGVDVVTTSNQSFLCGYPPAKLDERDPPNRKEWVVPRSMADHLVTTKEIQLWFDSIAKSDSRPSRVTLALVNGDGTVVYYFVHDGVVKPRQN</sequence>
<reference evidence="5" key="1">
    <citation type="journal article" date="2015" name="BMC Genomics">
        <title>Draft genome of a commonly misdiagnosed multidrug resistant pathogen Candida auris.</title>
        <authorList>
            <person name="Chatterjee S."/>
            <person name="Alampalli S.V."/>
            <person name="Nageshan R.K."/>
            <person name="Chettiar S.T."/>
            <person name="Joshi S."/>
            <person name="Tatu U.S."/>
        </authorList>
    </citation>
    <scope>NUCLEOTIDE SEQUENCE [LARGE SCALE GENOMIC DNA]</scope>
    <source>
        <strain evidence="5">6684</strain>
    </source>
</reference>
<name>A0A0L0P584_CANAR</name>
<dbReference type="VEuPathDB" id="FungiDB:CJI97_000709"/>
<keyword evidence="2" id="KW-0819">tRNA processing</keyword>
<dbReference type="PANTHER" id="PTHR28518">
    <property type="entry name" value="TRNA-SPLICING ENDONUCLEASE SUBUNIT SEN15"/>
    <property type="match status" value="1"/>
</dbReference>
<dbReference type="SUPFAM" id="SSF53032">
    <property type="entry name" value="tRNA-intron endonuclease catalytic domain-like"/>
    <property type="match status" value="1"/>
</dbReference>
<dbReference type="EMBL" id="LGST01000011">
    <property type="protein sequence ID" value="KNE01474.1"/>
    <property type="molecule type" value="Genomic_DNA"/>
</dbReference>
<protein>
    <recommendedName>
        <fullName evidence="3">tRNA-splicing endonuclease subunit Sen15 domain-containing protein</fullName>
    </recommendedName>
</protein>
<evidence type="ECO:0000313" key="5">
    <source>
        <dbReference type="Proteomes" id="UP000037122"/>
    </source>
</evidence>
<dbReference type="VEuPathDB" id="FungiDB:B9J08_000708"/>
<evidence type="ECO:0000259" key="3">
    <source>
        <dbReference type="Pfam" id="PF09631"/>
    </source>
</evidence>
<proteinExistence type="inferred from homology"/>
<dbReference type="InterPro" id="IPR036167">
    <property type="entry name" value="tRNA_intron_Endo_cat-like_sf"/>
</dbReference>